<dbReference type="Pfam" id="PF02537">
    <property type="entry name" value="CRCB"/>
    <property type="match status" value="1"/>
</dbReference>
<keyword evidence="3" id="KW-0997">Cell inner membrane</keyword>
<dbReference type="PANTHER" id="PTHR28259:SF1">
    <property type="entry name" value="FLUORIDE EXPORT PROTEIN 1-RELATED"/>
    <property type="match status" value="1"/>
</dbReference>
<evidence type="ECO:0000256" key="6">
    <source>
        <dbReference type="ARBA" id="ARBA00023053"/>
    </source>
</evidence>
<dbReference type="PANTHER" id="PTHR28259">
    <property type="entry name" value="FLUORIDE EXPORT PROTEIN 1-RELATED"/>
    <property type="match status" value="1"/>
</dbReference>
<dbReference type="GO" id="GO:0062054">
    <property type="term" value="F:fluoride channel activity"/>
    <property type="evidence" value="ECO:0007669"/>
    <property type="project" value="UniProtKB-UniRule"/>
</dbReference>
<keyword evidence="9 12" id="KW-0407">Ion channel</keyword>
<comment type="caution">
    <text evidence="13">The sequence shown here is derived from an EMBL/GenBank/DDBJ whole genome shotgun (WGS) entry which is preliminary data.</text>
</comment>
<evidence type="ECO:0000256" key="3">
    <source>
        <dbReference type="ARBA" id="ARBA00022519"/>
    </source>
</evidence>
<dbReference type="HAMAP" id="MF_00454">
    <property type="entry name" value="FluC"/>
    <property type="match status" value="1"/>
</dbReference>
<evidence type="ECO:0000313" key="13">
    <source>
        <dbReference type="EMBL" id="RAK61577.1"/>
    </source>
</evidence>
<dbReference type="AlphaFoldDB" id="A0A328B3Z0"/>
<evidence type="ECO:0000313" key="14">
    <source>
        <dbReference type="Proteomes" id="UP000249842"/>
    </source>
</evidence>
<comment type="function">
    <text evidence="12">Fluoride-specific ion channel. Important for reducing fluoride concentration in the cell, thus reducing its toxicity.</text>
</comment>
<evidence type="ECO:0000256" key="1">
    <source>
        <dbReference type="ARBA" id="ARBA00004651"/>
    </source>
</evidence>
<comment type="similarity">
    <text evidence="10 12">Belongs to the fluoride channel Fluc/FEX (TC 1.A.43) family.</text>
</comment>
<dbReference type="NCBIfam" id="NF010791">
    <property type="entry name" value="PRK14195.1"/>
    <property type="match status" value="1"/>
</dbReference>
<dbReference type="GO" id="GO:0140114">
    <property type="term" value="P:cellular detoxification of fluoride"/>
    <property type="evidence" value="ECO:0007669"/>
    <property type="project" value="UniProtKB-UniRule"/>
</dbReference>
<keyword evidence="8 12" id="KW-0472">Membrane</keyword>
<feature type="transmembrane region" description="Helical" evidence="12">
    <location>
        <begin position="98"/>
        <end position="122"/>
    </location>
</feature>
<evidence type="ECO:0000256" key="7">
    <source>
        <dbReference type="ARBA" id="ARBA00023065"/>
    </source>
</evidence>
<comment type="activity regulation">
    <text evidence="12">Na(+) is not transported, but it plays an essential structural role and its presence is essential for fluoride channel function.</text>
</comment>
<keyword evidence="12" id="KW-0813">Transport</keyword>
<evidence type="ECO:0000256" key="10">
    <source>
        <dbReference type="ARBA" id="ARBA00035120"/>
    </source>
</evidence>
<dbReference type="GO" id="GO:0046872">
    <property type="term" value="F:metal ion binding"/>
    <property type="evidence" value="ECO:0007669"/>
    <property type="project" value="UniProtKB-KW"/>
</dbReference>
<proteinExistence type="inferred from homology"/>
<keyword evidence="12" id="KW-0479">Metal-binding</keyword>
<dbReference type="InterPro" id="IPR003691">
    <property type="entry name" value="FluC"/>
</dbReference>
<evidence type="ECO:0000256" key="5">
    <source>
        <dbReference type="ARBA" id="ARBA00022989"/>
    </source>
</evidence>
<accession>A0A328B3Z0</accession>
<evidence type="ECO:0000256" key="8">
    <source>
        <dbReference type="ARBA" id="ARBA00023136"/>
    </source>
</evidence>
<protein>
    <recommendedName>
        <fullName evidence="12">Fluoride-specific ion channel FluC</fullName>
    </recommendedName>
</protein>
<feature type="transmembrane region" description="Helical" evidence="12">
    <location>
        <begin position="68"/>
        <end position="86"/>
    </location>
</feature>
<evidence type="ECO:0000256" key="11">
    <source>
        <dbReference type="ARBA" id="ARBA00035585"/>
    </source>
</evidence>
<evidence type="ECO:0000256" key="12">
    <source>
        <dbReference type="HAMAP-Rule" id="MF_00454"/>
    </source>
</evidence>
<evidence type="ECO:0000256" key="2">
    <source>
        <dbReference type="ARBA" id="ARBA00022475"/>
    </source>
</evidence>
<dbReference type="NCBIfam" id="TIGR00494">
    <property type="entry name" value="crcB"/>
    <property type="match status" value="1"/>
</dbReference>
<name>A0A328B3Z0_9CAUL</name>
<feature type="binding site" evidence="12">
    <location>
        <position position="79"/>
    </location>
    <ligand>
        <name>Na(+)</name>
        <dbReference type="ChEBI" id="CHEBI:29101"/>
        <note>structural</note>
    </ligand>
</feature>
<dbReference type="RefSeq" id="WP_111458867.1">
    <property type="nucleotide sequence ID" value="NZ_QFYP01000001.1"/>
</dbReference>
<dbReference type="Proteomes" id="UP000249842">
    <property type="component" value="Unassembled WGS sequence"/>
</dbReference>
<keyword evidence="6 12" id="KW-0915">Sodium</keyword>
<feature type="transmembrane region" description="Helical" evidence="12">
    <location>
        <begin position="38"/>
        <end position="56"/>
    </location>
</feature>
<comment type="catalytic activity">
    <reaction evidence="11">
        <text>fluoride(in) = fluoride(out)</text>
        <dbReference type="Rhea" id="RHEA:76159"/>
        <dbReference type="ChEBI" id="CHEBI:17051"/>
    </reaction>
    <physiologicalReaction direction="left-to-right" evidence="11">
        <dbReference type="Rhea" id="RHEA:76160"/>
    </physiologicalReaction>
</comment>
<dbReference type="GO" id="GO:0005886">
    <property type="term" value="C:plasma membrane"/>
    <property type="evidence" value="ECO:0007669"/>
    <property type="project" value="UniProtKB-SubCell"/>
</dbReference>
<evidence type="ECO:0000256" key="4">
    <source>
        <dbReference type="ARBA" id="ARBA00022692"/>
    </source>
</evidence>
<sequence length="127" mass="13301">MLNLLLVGGGGALGAIARYLLGSQLTRSLGTRWPYGTFAANLIGGLCMGLLIGVLAHRGGADQEKWRLLLGVGVLGGFTTFSAFSLETALMIERRTYGAAAAYSATSVVFAVVALFLGLMLARRMFA</sequence>
<gene>
    <name evidence="12" type="primary">fluC</name>
    <name evidence="12" type="synonym">crcB</name>
    <name evidence="13" type="ORF">DJ021_18115</name>
</gene>
<feature type="binding site" evidence="12">
    <location>
        <position position="76"/>
    </location>
    <ligand>
        <name>Na(+)</name>
        <dbReference type="ChEBI" id="CHEBI:29101"/>
        <note>structural</note>
    </ligand>
</feature>
<keyword evidence="4 12" id="KW-0812">Transmembrane</keyword>
<dbReference type="EMBL" id="QFYP01000001">
    <property type="protein sequence ID" value="RAK61577.1"/>
    <property type="molecule type" value="Genomic_DNA"/>
</dbReference>
<organism evidence="13 14">
    <name type="scientific">Phenylobacterium hankyongense</name>
    <dbReference type="NCBI Taxonomy" id="1813876"/>
    <lineage>
        <taxon>Bacteria</taxon>
        <taxon>Pseudomonadati</taxon>
        <taxon>Pseudomonadota</taxon>
        <taxon>Alphaproteobacteria</taxon>
        <taxon>Caulobacterales</taxon>
        <taxon>Caulobacteraceae</taxon>
        <taxon>Phenylobacterium</taxon>
    </lineage>
</organism>
<keyword evidence="5 12" id="KW-1133">Transmembrane helix</keyword>
<keyword evidence="7 12" id="KW-0406">Ion transport</keyword>
<keyword evidence="2 12" id="KW-1003">Cell membrane</keyword>
<keyword evidence="14" id="KW-1185">Reference proteome</keyword>
<evidence type="ECO:0000256" key="9">
    <source>
        <dbReference type="ARBA" id="ARBA00023303"/>
    </source>
</evidence>
<comment type="subcellular location">
    <subcellularLocation>
        <location evidence="1 12">Cell membrane</location>
        <topology evidence="1 12">Multi-pass membrane protein</topology>
    </subcellularLocation>
</comment>
<reference evidence="14" key="1">
    <citation type="submission" date="2018-05" db="EMBL/GenBank/DDBJ databases">
        <authorList>
            <person name="Li X."/>
        </authorList>
    </citation>
    <scope>NUCLEOTIDE SEQUENCE [LARGE SCALE GENOMIC DNA]</scope>
    <source>
        <strain evidence="14">HKS-05</strain>
    </source>
</reference>